<evidence type="ECO:0000313" key="7">
    <source>
        <dbReference type="Proteomes" id="UP000521943"/>
    </source>
</evidence>
<dbReference type="Proteomes" id="UP000521943">
    <property type="component" value="Unassembled WGS sequence"/>
</dbReference>
<evidence type="ECO:0000256" key="2">
    <source>
        <dbReference type="ARBA" id="ARBA00022723"/>
    </source>
</evidence>
<feature type="non-terminal residue" evidence="6">
    <location>
        <position position="1"/>
    </location>
</feature>
<protein>
    <submittedName>
        <fullName evidence="6">Uncharacterized protein</fullName>
    </submittedName>
</protein>
<keyword evidence="5" id="KW-0539">Nucleus</keyword>
<keyword evidence="3" id="KW-0863">Zinc-finger</keyword>
<evidence type="ECO:0000256" key="4">
    <source>
        <dbReference type="ARBA" id="ARBA00022833"/>
    </source>
</evidence>
<gene>
    <name evidence="6" type="ORF">DFP72DRAFT_772797</name>
</gene>
<keyword evidence="7" id="KW-1185">Reference proteome</keyword>
<dbReference type="GO" id="GO:0005634">
    <property type="term" value="C:nucleus"/>
    <property type="evidence" value="ECO:0007669"/>
    <property type="project" value="UniProtKB-SubCell"/>
</dbReference>
<evidence type="ECO:0000256" key="5">
    <source>
        <dbReference type="ARBA" id="ARBA00023242"/>
    </source>
</evidence>
<evidence type="ECO:0000313" key="6">
    <source>
        <dbReference type="EMBL" id="KAF6756548.1"/>
    </source>
</evidence>
<evidence type="ECO:0000256" key="1">
    <source>
        <dbReference type="ARBA" id="ARBA00004123"/>
    </source>
</evidence>
<dbReference type="AlphaFoldDB" id="A0A8H6I346"/>
<keyword evidence="4" id="KW-0862">Zinc</keyword>
<dbReference type="EMBL" id="JACGCI010000025">
    <property type="protein sequence ID" value="KAF6756548.1"/>
    <property type="molecule type" value="Genomic_DNA"/>
</dbReference>
<proteinExistence type="predicted"/>
<dbReference type="PANTHER" id="PTHR46481">
    <property type="entry name" value="ZINC FINGER BED DOMAIN-CONTAINING PROTEIN 4"/>
    <property type="match status" value="1"/>
</dbReference>
<comment type="subcellular location">
    <subcellularLocation>
        <location evidence="1">Nucleus</location>
    </subcellularLocation>
</comment>
<sequence length="172" mass="19804">SKVYDHFLEPVTREEPDGTIRYVFVCRRSPSIEVTRARHDESTSNLNRHIQKCTPSADPEQIRKMQNYVRGVLYDPTAHRVKCVIWIAKKRRPYIIIEDDELCEIFHGLNPDCVDIGRMTVSRDMIEIHALSKVHIAQMLQVSAAHRCKLHIAADGWTSPNVISFIGVTVHF</sequence>
<accession>A0A8H6I346</accession>
<evidence type="ECO:0000256" key="3">
    <source>
        <dbReference type="ARBA" id="ARBA00022771"/>
    </source>
</evidence>
<dbReference type="OrthoDB" id="3247971at2759"/>
<name>A0A8H6I346_9AGAR</name>
<dbReference type="GO" id="GO:0008270">
    <property type="term" value="F:zinc ion binding"/>
    <property type="evidence" value="ECO:0007669"/>
    <property type="project" value="UniProtKB-KW"/>
</dbReference>
<organism evidence="6 7">
    <name type="scientific">Ephemerocybe angulata</name>
    <dbReference type="NCBI Taxonomy" id="980116"/>
    <lineage>
        <taxon>Eukaryota</taxon>
        <taxon>Fungi</taxon>
        <taxon>Dikarya</taxon>
        <taxon>Basidiomycota</taxon>
        <taxon>Agaricomycotina</taxon>
        <taxon>Agaricomycetes</taxon>
        <taxon>Agaricomycetidae</taxon>
        <taxon>Agaricales</taxon>
        <taxon>Agaricineae</taxon>
        <taxon>Psathyrellaceae</taxon>
        <taxon>Ephemerocybe</taxon>
    </lineage>
</organism>
<dbReference type="PANTHER" id="PTHR46481:SF10">
    <property type="entry name" value="ZINC FINGER BED DOMAIN-CONTAINING PROTEIN 39"/>
    <property type="match status" value="1"/>
</dbReference>
<reference evidence="6 7" key="1">
    <citation type="submission" date="2020-07" db="EMBL/GenBank/DDBJ databases">
        <title>Comparative genomics of pyrophilous fungi reveals a link between fire events and developmental genes.</title>
        <authorList>
            <consortium name="DOE Joint Genome Institute"/>
            <person name="Steindorff A.S."/>
            <person name="Carver A."/>
            <person name="Calhoun S."/>
            <person name="Stillman K."/>
            <person name="Liu H."/>
            <person name="Lipzen A."/>
            <person name="Pangilinan J."/>
            <person name="Labutti K."/>
            <person name="Bruns T.D."/>
            <person name="Grigoriev I.V."/>
        </authorList>
    </citation>
    <scope>NUCLEOTIDE SEQUENCE [LARGE SCALE GENOMIC DNA]</scope>
    <source>
        <strain evidence="6 7">CBS 144469</strain>
    </source>
</reference>
<feature type="non-terminal residue" evidence="6">
    <location>
        <position position="172"/>
    </location>
</feature>
<dbReference type="InterPro" id="IPR052035">
    <property type="entry name" value="ZnF_BED_domain_contain"/>
</dbReference>
<keyword evidence="2" id="KW-0479">Metal-binding</keyword>
<comment type="caution">
    <text evidence="6">The sequence shown here is derived from an EMBL/GenBank/DDBJ whole genome shotgun (WGS) entry which is preliminary data.</text>
</comment>